<evidence type="ECO:0000256" key="1">
    <source>
        <dbReference type="SAM" id="MobiDB-lite"/>
    </source>
</evidence>
<keyword evidence="3" id="KW-1185">Reference proteome</keyword>
<comment type="caution">
    <text evidence="2">The sequence shown here is derived from an EMBL/GenBank/DDBJ whole genome shotgun (WGS) entry which is preliminary data.</text>
</comment>
<accession>A0AA39MIX0</accession>
<organism evidence="2 3">
    <name type="scientific">Armillaria borealis</name>
    <dbReference type="NCBI Taxonomy" id="47425"/>
    <lineage>
        <taxon>Eukaryota</taxon>
        <taxon>Fungi</taxon>
        <taxon>Dikarya</taxon>
        <taxon>Basidiomycota</taxon>
        <taxon>Agaricomycotina</taxon>
        <taxon>Agaricomycetes</taxon>
        <taxon>Agaricomycetidae</taxon>
        <taxon>Agaricales</taxon>
        <taxon>Marasmiineae</taxon>
        <taxon>Physalacriaceae</taxon>
        <taxon>Armillaria</taxon>
    </lineage>
</organism>
<evidence type="ECO:0000313" key="2">
    <source>
        <dbReference type="EMBL" id="KAK0435483.1"/>
    </source>
</evidence>
<evidence type="ECO:0000313" key="3">
    <source>
        <dbReference type="Proteomes" id="UP001175226"/>
    </source>
</evidence>
<gene>
    <name evidence="2" type="ORF">EV421DRAFT_1740142</name>
</gene>
<name>A0AA39MIX0_9AGAR</name>
<proteinExistence type="predicted"/>
<feature type="region of interest" description="Disordered" evidence="1">
    <location>
        <begin position="164"/>
        <end position="195"/>
    </location>
</feature>
<protein>
    <submittedName>
        <fullName evidence="2">Uncharacterized protein</fullName>
    </submittedName>
</protein>
<dbReference type="Proteomes" id="UP001175226">
    <property type="component" value="Unassembled WGS sequence"/>
</dbReference>
<sequence length="269" mass="30418">MLLLLHDIIGIDKRLVFTSFQAHPPILRTNLLHSSVNSPSRFSRFGGGPCTDTGNHWDGTLYNNDEYQTMNIRHGQDTGCVEYGLSGIKSSGRLKEDADRGVTHANLPRADADPERRPVLIKGRLGGNNEVKCGRLKVHDMAVVSGEEIIEHRSWLSADMRSSGSDVTARNRPWENGRSGVNLKHAQNLDPPSRHTPPMYNRRIWFSDCGVTRERADRPNADSLGLVSKIYFQIKMTVWKGVRPASSFSSWQLRSRCFWKTRQRVNLIL</sequence>
<dbReference type="EMBL" id="JAUEPT010000062">
    <property type="protein sequence ID" value="KAK0435483.1"/>
    <property type="molecule type" value="Genomic_DNA"/>
</dbReference>
<reference evidence="2" key="1">
    <citation type="submission" date="2023-06" db="EMBL/GenBank/DDBJ databases">
        <authorList>
            <consortium name="Lawrence Berkeley National Laboratory"/>
            <person name="Ahrendt S."/>
            <person name="Sahu N."/>
            <person name="Indic B."/>
            <person name="Wong-Bajracharya J."/>
            <person name="Merenyi Z."/>
            <person name="Ke H.-M."/>
            <person name="Monk M."/>
            <person name="Kocsube S."/>
            <person name="Drula E."/>
            <person name="Lipzen A."/>
            <person name="Balint B."/>
            <person name="Henrissat B."/>
            <person name="Andreopoulos B."/>
            <person name="Martin F.M."/>
            <person name="Harder C.B."/>
            <person name="Rigling D."/>
            <person name="Ford K.L."/>
            <person name="Foster G.D."/>
            <person name="Pangilinan J."/>
            <person name="Papanicolaou A."/>
            <person name="Barry K."/>
            <person name="LaButti K."/>
            <person name="Viragh M."/>
            <person name="Koriabine M."/>
            <person name="Yan M."/>
            <person name="Riley R."/>
            <person name="Champramary S."/>
            <person name="Plett K.L."/>
            <person name="Tsai I.J."/>
            <person name="Slot J."/>
            <person name="Sipos G."/>
            <person name="Plett J."/>
            <person name="Nagy L.G."/>
            <person name="Grigoriev I.V."/>
        </authorList>
    </citation>
    <scope>NUCLEOTIDE SEQUENCE</scope>
    <source>
        <strain evidence="2">FPL87.14</strain>
    </source>
</reference>
<dbReference type="AlphaFoldDB" id="A0AA39MIX0"/>